<dbReference type="STRING" id="545696.HOLDEFILI_03180"/>
<name>B9YBH3_9FIRM</name>
<comment type="caution">
    <text evidence="2">The sequence shown here is derived from an EMBL/GenBank/DDBJ whole genome shotgun (WGS) entry which is preliminary data.</text>
</comment>
<accession>B9YBH3</accession>
<evidence type="ECO:0000256" key="1">
    <source>
        <dbReference type="SAM" id="MobiDB-lite"/>
    </source>
</evidence>
<dbReference type="EMBL" id="ACCF01000199">
    <property type="protein sequence ID" value="EEF66694.1"/>
    <property type="molecule type" value="Genomic_DNA"/>
</dbReference>
<dbReference type="HOGENOM" id="CLU_3252581_0_0_9"/>
<protein>
    <submittedName>
        <fullName evidence="2">Uncharacterized protein</fullName>
    </submittedName>
</protein>
<organism evidence="2 3">
    <name type="scientific">Holdemania filiformis DSM 12042</name>
    <dbReference type="NCBI Taxonomy" id="545696"/>
    <lineage>
        <taxon>Bacteria</taxon>
        <taxon>Bacillati</taxon>
        <taxon>Bacillota</taxon>
        <taxon>Erysipelotrichia</taxon>
        <taxon>Erysipelotrichales</taxon>
        <taxon>Erysipelotrichaceae</taxon>
        <taxon>Holdemania</taxon>
    </lineage>
</organism>
<reference evidence="2 3" key="2">
    <citation type="submission" date="2009-02" db="EMBL/GenBank/DDBJ databases">
        <title>Draft genome sequence of Holdemania filiformis DSM 12042.</title>
        <authorList>
            <person name="Sudarsanam P."/>
            <person name="Ley R."/>
            <person name="Guruge J."/>
            <person name="Turnbaugh P.J."/>
            <person name="Mahowald M."/>
            <person name="Liep D."/>
            <person name="Gordon J."/>
        </authorList>
    </citation>
    <scope>NUCLEOTIDE SEQUENCE [LARGE SCALE GENOMIC DNA]</scope>
    <source>
        <strain evidence="2 3">DSM 12042</strain>
    </source>
</reference>
<proteinExistence type="predicted"/>
<feature type="compositionally biased region" description="Basic and acidic residues" evidence="1">
    <location>
        <begin position="19"/>
        <end position="35"/>
    </location>
</feature>
<dbReference type="AlphaFoldDB" id="B9YBH3"/>
<evidence type="ECO:0000313" key="2">
    <source>
        <dbReference type="EMBL" id="EEF66694.1"/>
    </source>
</evidence>
<sequence length="42" mass="4883">MNFDYDRRQGKPMRGKRFTNKEGEFLKNGLGEKGETSGFNQN</sequence>
<reference evidence="2 3" key="1">
    <citation type="submission" date="2008-12" db="EMBL/GenBank/DDBJ databases">
        <authorList>
            <person name="Fulton L."/>
            <person name="Clifton S."/>
            <person name="Fulton B."/>
            <person name="Xu J."/>
            <person name="Minx P."/>
            <person name="Pepin K.H."/>
            <person name="Johnson M."/>
            <person name="Bhonagiri V."/>
            <person name="Nash W.E."/>
            <person name="Mardis E.R."/>
            <person name="Wilson R.K."/>
        </authorList>
    </citation>
    <scope>NUCLEOTIDE SEQUENCE [LARGE SCALE GENOMIC DNA]</scope>
    <source>
        <strain evidence="2 3">DSM 12042</strain>
    </source>
</reference>
<evidence type="ECO:0000313" key="3">
    <source>
        <dbReference type="Proteomes" id="UP000005950"/>
    </source>
</evidence>
<feature type="region of interest" description="Disordered" evidence="1">
    <location>
        <begin position="1"/>
        <end position="42"/>
    </location>
</feature>
<gene>
    <name evidence="2" type="ORF">HOLDEFILI_03180</name>
</gene>
<dbReference type="Proteomes" id="UP000005950">
    <property type="component" value="Unassembled WGS sequence"/>
</dbReference>